<evidence type="ECO:0000313" key="1">
    <source>
        <dbReference type="EMBL" id="KAK7312250.1"/>
    </source>
</evidence>
<dbReference type="EMBL" id="JAYMYQ010000009">
    <property type="protein sequence ID" value="KAK7312250.1"/>
    <property type="molecule type" value="Genomic_DNA"/>
</dbReference>
<reference evidence="1 2" key="1">
    <citation type="submission" date="2024-01" db="EMBL/GenBank/DDBJ databases">
        <title>The genomes of 5 underutilized Papilionoideae crops provide insights into root nodulation and disease resistanc.</title>
        <authorList>
            <person name="Jiang F."/>
        </authorList>
    </citation>
    <scope>NUCLEOTIDE SEQUENCE [LARGE SCALE GENOMIC DNA]</scope>
    <source>
        <strain evidence="1">LVBAO_FW01</strain>
        <tissue evidence="1">Leaves</tissue>
    </source>
</reference>
<proteinExistence type="predicted"/>
<gene>
    <name evidence="1" type="ORF">VNO77_35999</name>
</gene>
<accession>A0AAN9K6N2</accession>
<comment type="caution">
    <text evidence="1">The sequence shown here is derived from an EMBL/GenBank/DDBJ whole genome shotgun (WGS) entry which is preliminary data.</text>
</comment>
<dbReference type="AlphaFoldDB" id="A0AAN9K6N2"/>
<organism evidence="1 2">
    <name type="scientific">Canavalia gladiata</name>
    <name type="common">Sword bean</name>
    <name type="synonym">Dolichos gladiatus</name>
    <dbReference type="NCBI Taxonomy" id="3824"/>
    <lineage>
        <taxon>Eukaryota</taxon>
        <taxon>Viridiplantae</taxon>
        <taxon>Streptophyta</taxon>
        <taxon>Embryophyta</taxon>
        <taxon>Tracheophyta</taxon>
        <taxon>Spermatophyta</taxon>
        <taxon>Magnoliopsida</taxon>
        <taxon>eudicotyledons</taxon>
        <taxon>Gunneridae</taxon>
        <taxon>Pentapetalae</taxon>
        <taxon>rosids</taxon>
        <taxon>fabids</taxon>
        <taxon>Fabales</taxon>
        <taxon>Fabaceae</taxon>
        <taxon>Papilionoideae</taxon>
        <taxon>50 kb inversion clade</taxon>
        <taxon>NPAAA clade</taxon>
        <taxon>indigoferoid/millettioid clade</taxon>
        <taxon>Phaseoleae</taxon>
        <taxon>Canavalia</taxon>
    </lineage>
</organism>
<sequence length="152" mass="17381">MMRKGGNCGVEVYFSPTPDAPSFHEEQRYRWAQTLDCQDFPMWLVFAFVERITEGGFGVELQVQSEKSEKIGRERERENQRPLSLTCLTNSHLEAIRVFSLSLSLSLGSVPSPLESKAYKTTPQAFLELLLQHKKRQQKHKGLVSNSKPILK</sequence>
<keyword evidence="2" id="KW-1185">Reference proteome</keyword>
<evidence type="ECO:0000313" key="2">
    <source>
        <dbReference type="Proteomes" id="UP001367508"/>
    </source>
</evidence>
<name>A0AAN9K6N2_CANGL</name>
<dbReference type="Proteomes" id="UP001367508">
    <property type="component" value="Unassembled WGS sequence"/>
</dbReference>
<protein>
    <submittedName>
        <fullName evidence="1">Uncharacterized protein</fullName>
    </submittedName>
</protein>